<accession>A0A291LIA6</accession>
<dbReference type="AlphaFoldDB" id="A0A291LIA6"/>
<name>A0A291LIA6_9PEZI</name>
<organism evidence="1">
    <name type="scientific">Juglanconis sp</name>
    <dbReference type="NCBI Taxonomy" id="2041886"/>
    <lineage>
        <taxon>Eukaryota</taxon>
        <taxon>Fungi</taxon>
        <taxon>Dikarya</taxon>
        <taxon>Ascomycota</taxon>
        <taxon>Pezizomycotina</taxon>
        <taxon>Sordariomycetes</taxon>
        <taxon>Sordariomycetidae</taxon>
        <taxon>Diaporthales</taxon>
        <taxon>Juglanconidaceae</taxon>
        <taxon>Juglanconis</taxon>
    </lineage>
</organism>
<keyword evidence="1" id="KW-0378">Hydrolase</keyword>
<dbReference type="Gene3D" id="3.10.28.10">
    <property type="entry name" value="Homing endonucleases"/>
    <property type="match status" value="1"/>
</dbReference>
<protein>
    <submittedName>
        <fullName evidence="1">LAGLIDADG endonuclease</fullName>
    </submittedName>
</protein>
<keyword evidence="1" id="KW-0255">Endonuclease</keyword>
<dbReference type="SUPFAM" id="SSF55608">
    <property type="entry name" value="Homing endonucleases"/>
    <property type="match status" value="1"/>
</dbReference>
<reference evidence="1" key="1">
    <citation type="submission" date="2017-02" db="EMBL/GenBank/DDBJ databases">
        <title>Fungal Comparative Genomics of Melanconis species and Ophiognomonia clavigignenti-juglandacearum at Different Phylogenetic Distances.</title>
        <authorList>
            <person name="Demers J.E."/>
            <person name="Castlebury L.A."/>
        </authorList>
    </citation>
    <scope>NUCLEOTIDE SEQUENCE</scope>
    <source>
        <strain evidence="1">DMW523</strain>
    </source>
</reference>
<gene>
    <name evidence="1" type="primary">orf191</name>
</gene>
<dbReference type="EMBL" id="KY575055">
    <property type="protein sequence ID" value="ATI20287.1"/>
    <property type="molecule type" value="Genomic_DNA"/>
</dbReference>
<geneLocation type="mitochondrion" evidence="1"/>
<proteinExistence type="predicted"/>
<dbReference type="GO" id="GO:0004519">
    <property type="term" value="F:endonuclease activity"/>
    <property type="evidence" value="ECO:0007669"/>
    <property type="project" value="UniProtKB-KW"/>
</dbReference>
<sequence length="191" mass="22054">MGLSNFEIPKDSKISPINVTSAVNIRTNVVSIVISSTDALYYYILPWLDSSKFYSRKYVDFQLWRLALLLKINGYYYLILRPRSRALGLDRRAEGKKFFLDISDVLNKRYSTSNNLVDIDKVIENINERFENISKLEPVFNVKLFIPHVDNALKFRLANKSDKPRIVYIYTKKGLMGGSPFASYSLAHITI</sequence>
<dbReference type="InterPro" id="IPR027434">
    <property type="entry name" value="Homing_endonucl"/>
</dbReference>
<evidence type="ECO:0000313" key="1">
    <source>
        <dbReference type="EMBL" id="ATI20287.1"/>
    </source>
</evidence>
<keyword evidence="1" id="KW-0540">Nuclease</keyword>
<keyword evidence="1" id="KW-0496">Mitochondrion</keyword>